<protein>
    <recommendedName>
        <fullName evidence="2">DUF397 domain-containing protein</fullName>
    </recommendedName>
</protein>
<accession>A0ABN1QPL7</accession>
<feature type="region of interest" description="Disordered" evidence="1">
    <location>
        <begin position="1"/>
        <end position="22"/>
    </location>
</feature>
<evidence type="ECO:0000313" key="3">
    <source>
        <dbReference type="EMBL" id="GAA0945059.1"/>
    </source>
</evidence>
<reference evidence="3 4" key="1">
    <citation type="journal article" date="2019" name="Int. J. Syst. Evol. Microbiol.">
        <title>The Global Catalogue of Microorganisms (GCM) 10K type strain sequencing project: providing services to taxonomists for standard genome sequencing and annotation.</title>
        <authorList>
            <consortium name="The Broad Institute Genomics Platform"/>
            <consortium name="The Broad Institute Genome Sequencing Center for Infectious Disease"/>
            <person name="Wu L."/>
            <person name="Ma J."/>
        </authorList>
    </citation>
    <scope>NUCLEOTIDE SEQUENCE [LARGE SCALE GENOMIC DNA]</scope>
    <source>
        <strain evidence="3 4">JCM 10696</strain>
    </source>
</reference>
<dbReference type="InterPro" id="IPR007278">
    <property type="entry name" value="DUF397"/>
</dbReference>
<evidence type="ECO:0000313" key="4">
    <source>
        <dbReference type="Proteomes" id="UP001500665"/>
    </source>
</evidence>
<gene>
    <name evidence="3" type="ORF">GCM10009550_18460</name>
</gene>
<name>A0ABN1QPL7_9ACTN</name>
<proteinExistence type="predicted"/>
<sequence length="68" mass="7400">MSASALSSARWRKSTRSDASGDNCVEIAGLPEVIAVRDSKNPDGPNLVLTRTAFTRFTRQLRTGRHGL</sequence>
<dbReference type="Proteomes" id="UP001500665">
    <property type="component" value="Unassembled WGS sequence"/>
</dbReference>
<comment type="caution">
    <text evidence="3">The sequence shown here is derived from an EMBL/GenBank/DDBJ whole genome shotgun (WGS) entry which is preliminary data.</text>
</comment>
<dbReference type="EMBL" id="BAAAHH010000005">
    <property type="protein sequence ID" value="GAA0945059.1"/>
    <property type="molecule type" value="Genomic_DNA"/>
</dbReference>
<evidence type="ECO:0000256" key="1">
    <source>
        <dbReference type="SAM" id="MobiDB-lite"/>
    </source>
</evidence>
<dbReference type="Pfam" id="PF04149">
    <property type="entry name" value="DUF397"/>
    <property type="match status" value="1"/>
</dbReference>
<dbReference type="RefSeq" id="WP_344238831.1">
    <property type="nucleotide sequence ID" value="NZ_BAAAHH010000005.1"/>
</dbReference>
<keyword evidence="4" id="KW-1185">Reference proteome</keyword>
<organism evidence="3 4">
    <name type="scientific">Actinocorallia libanotica</name>
    <dbReference type="NCBI Taxonomy" id="46162"/>
    <lineage>
        <taxon>Bacteria</taxon>
        <taxon>Bacillati</taxon>
        <taxon>Actinomycetota</taxon>
        <taxon>Actinomycetes</taxon>
        <taxon>Streptosporangiales</taxon>
        <taxon>Thermomonosporaceae</taxon>
        <taxon>Actinocorallia</taxon>
    </lineage>
</organism>
<feature type="domain" description="DUF397" evidence="2">
    <location>
        <begin position="9"/>
        <end position="62"/>
    </location>
</feature>
<evidence type="ECO:0000259" key="2">
    <source>
        <dbReference type="Pfam" id="PF04149"/>
    </source>
</evidence>